<dbReference type="GO" id="GO:1990281">
    <property type="term" value="C:efflux pump complex"/>
    <property type="evidence" value="ECO:0007669"/>
    <property type="project" value="TreeGrafter"/>
</dbReference>
<dbReference type="Pfam" id="PF25881">
    <property type="entry name" value="HH_YBHG"/>
    <property type="match status" value="1"/>
</dbReference>
<feature type="compositionally biased region" description="Polar residues" evidence="3">
    <location>
        <begin position="377"/>
        <end position="394"/>
    </location>
</feature>
<evidence type="ECO:0000256" key="1">
    <source>
        <dbReference type="ARBA" id="ARBA00009477"/>
    </source>
</evidence>
<sequence>MPFGPSSFPTTFPRFPMHRPTVSFLSWSRPVAAALLLSLLAGTTACTNGAASEGAGQGRTPQASRVETLVLSPSSFTDVVSLTGSVEALDDATLSAQTSGPVTMLRDLGTRVEEDEIVAEIDAEEAEAAVEQARAQYDLAQDRFQRQQPLYRDSVISALEFEQVRSERNQARAALSQAQTRLNNAQIRAPFAGSIEERFTEVGEQASPGTRIARLVNTRRVKVTAGVPERYANDIQAGTPVQLDFRRYGAGVRTAEVTFVGSTIDPESRTFSIEATVSNERGTLKPEMGVNLRVTRAVIDSAITIPRSAVVRDESGTHAYVAERTDSTDVARKRTLALGPSSGGLVVVESGLSATDEVIVVGQNDVSPGAPVSIAQQYDSTTAAGTPYEGSSSLPTPPTD</sequence>
<reference evidence="7 8" key="1">
    <citation type="journal article" date="2010" name="ISME J.">
        <title>Fine-scale evolution: genomic, phenotypic and ecological differentiation in two coexisting Salinibacter ruber strains.</title>
        <authorList>
            <person name="Pena A."/>
            <person name="Teeling H."/>
            <person name="Huerta-Cepas J."/>
            <person name="Santos F."/>
            <person name="Yarza P."/>
            <person name="Brito-Echeverria J."/>
            <person name="Lucio M."/>
            <person name="Schmitt-Kopplin P."/>
            <person name="Meseguer I."/>
            <person name="Schenowitz C."/>
            <person name="Dossat C."/>
            <person name="Barbe V."/>
            <person name="Dopazo J."/>
            <person name="Rossello-Mora R."/>
            <person name="Schuler M."/>
            <person name="Glockner F.O."/>
            <person name="Amann R."/>
            <person name="Gabaldon T."/>
            <person name="Anton J."/>
        </authorList>
    </citation>
    <scope>NUCLEOTIDE SEQUENCE [LARGE SCALE GENOMIC DNA]</scope>
    <source>
        <strain evidence="7 8">M8</strain>
    </source>
</reference>
<dbReference type="NCBIfam" id="TIGR01730">
    <property type="entry name" value="RND_mfp"/>
    <property type="match status" value="1"/>
</dbReference>
<dbReference type="KEGG" id="srm:SRM_01119"/>
<evidence type="ECO:0000313" key="7">
    <source>
        <dbReference type="EMBL" id="CBH24040.1"/>
    </source>
</evidence>
<dbReference type="AlphaFoldDB" id="D5H7N5"/>
<keyword evidence="2" id="KW-0175">Coiled coil</keyword>
<dbReference type="Gene3D" id="1.10.287.470">
    <property type="entry name" value="Helix hairpin bin"/>
    <property type="match status" value="1"/>
</dbReference>
<feature type="domain" description="CusB-like beta-barrel" evidence="5">
    <location>
        <begin position="223"/>
        <end position="296"/>
    </location>
</feature>
<dbReference type="Gene3D" id="2.40.50.100">
    <property type="match status" value="1"/>
</dbReference>
<reference evidence="8" key="2">
    <citation type="submission" date="2010-04" db="EMBL/GenBank/DDBJ databases">
        <title>Genome sequence of Salinibacter ruber M8.</title>
        <authorList>
            <consortium name="Genoscope"/>
        </authorList>
    </citation>
    <scope>NUCLEOTIDE SEQUENCE [LARGE SCALE GENOMIC DNA]</scope>
    <source>
        <strain evidence="8">M8</strain>
    </source>
</reference>
<evidence type="ECO:0000313" key="8">
    <source>
        <dbReference type="Proteomes" id="UP000000933"/>
    </source>
</evidence>
<protein>
    <submittedName>
        <fullName evidence="7">Membrane-fusion protein</fullName>
    </submittedName>
</protein>
<feature type="domain" description="YbhG-like alpha-helical hairpin" evidence="4">
    <location>
        <begin position="125"/>
        <end position="186"/>
    </location>
</feature>
<dbReference type="EMBL" id="FP565814">
    <property type="protein sequence ID" value="CBH24040.1"/>
    <property type="molecule type" value="Genomic_DNA"/>
</dbReference>
<dbReference type="Proteomes" id="UP000000933">
    <property type="component" value="Chromosome"/>
</dbReference>
<organism evidence="7 8">
    <name type="scientific">Salinibacter ruber (strain M8)</name>
    <dbReference type="NCBI Taxonomy" id="761659"/>
    <lineage>
        <taxon>Bacteria</taxon>
        <taxon>Pseudomonadati</taxon>
        <taxon>Rhodothermota</taxon>
        <taxon>Rhodothermia</taxon>
        <taxon>Rhodothermales</taxon>
        <taxon>Salinibacteraceae</taxon>
        <taxon>Salinibacter</taxon>
    </lineage>
</organism>
<dbReference type="SUPFAM" id="SSF111369">
    <property type="entry name" value="HlyD-like secretion proteins"/>
    <property type="match status" value="1"/>
</dbReference>
<dbReference type="InterPro" id="IPR058792">
    <property type="entry name" value="Beta-barrel_RND_2"/>
</dbReference>
<dbReference type="PANTHER" id="PTHR30469">
    <property type="entry name" value="MULTIDRUG RESISTANCE PROTEIN MDTA"/>
    <property type="match status" value="1"/>
</dbReference>
<feature type="domain" description="Multidrug resistance protein MdtA-like C-terminal permuted SH3" evidence="6">
    <location>
        <begin position="302"/>
        <end position="362"/>
    </location>
</feature>
<feature type="region of interest" description="Disordered" evidence="3">
    <location>
        <begin position="377"/>
        <end position="400"/>
    </location>
</feature>
<comment type="similarity">
    <text evidence="1">Belongs to the membrane fusion protein (MFP) (TC 8.A.1) family.</text>
</comment>
<evidence type="ECO:0000259" key="6">
    <source>
        <dbReference type="Pfam" id="PF25967"/>
    </source>
</evidence>
<dbReference type="InterPro" id="IPR058627">
    <property type="entry name" value="MdtA-like_C"/>
</dbReference>
<evidence type="ECO:0000256" key="2">
    <source>
        <dbReference type="SAM" id="Coils"/>
    </source>
</evidence>
<name>D5H7N5_SALRM</name>
<evidence type="ECO:0000259" key="4">
    <source>
        <dbReference type="Pfam" id="PF25881"/>
    </source>
</evidence>
<dbReference type="InterPro" id="IPR006143">
    <property type="entry name" value="RND_pump_MFP"/>
</dbReference>
<dbReference type="InterPro" id="IPR059052">
    <property type="entry name" value="HH_YbhG-like"/>
</dbReference>
<dbReference type="Pfam" id="PF25954">
    <property type="entry name" value="Beta-barrel_RND_2"/>
    <property type="match status" value="1"/>
</dbReference>
<dbReference type="Gene3D" id="2.40.30.170">
    <property type="match status" value="1"/>
</dbReference>
<dbReference type="Pfam" id="PF25967">
    <property type="entry name" value="RND-MFP_C"/>
    <property type="match status" value="1"/>
</dbReference>
<dbReference type="PANTHER" id="PTHR30469:SF15">
    <property type="entry name" value="HLYD FAMILY OF SECRETION PROTEINS"/>
    <property type="match status" value="1"/>
</dbReference>
<accession>D5H7N5</accession>
<dbReference type="HOGENOM" id="CLU_018816_1_2_10"/>
<feature type="coiled-coil region" evidence="2">
    <location>
        <begin position="116"/>
        <end position="188"/>
    </location>
</feature>
<evidence type="ECO:0000256" key="3">
    <source>
        <dbReference type="SAM" id="MobiDB-lite"/>
    </source>
</evidence>
<dbReference type="Gene3D" id="2.40.420.20">
    <property type="match status" value="1"/>
</dbReference>
<gene>
    <name evidence="7" type="ordered locus">SRM_01119</name>
</gene>
<proteinExistence type="inferred from homology"/>
<dbReference type="GO" id="GO:0015562">
    <property type="term" value="F:efflux transmembrane transporter activity"/>
    <property type="evidence" value="ECO:0007669"/>
    <property type="project" value="TreeGrafter"/>
</dbReference>
<evidence type="ECO:0000259" key="5">
    <source>
        <dbReference type="Pfam" id="PF25954"/>
    </source>
</evidence>